<comment type="similarity">
    <text evidence="1 4">Belongs to the glutathione peroxidase family.</text>
</comment>
<evidence type="ECO:0000256" key="3">
    <source>
        <dbReference type="ARBA" id="ARBA00023002"/>
    </source>
</evidence>
<keyword evidence="7" id="KW-1185">Reference proteome</keyword>
<dbReference type="Pfam" id="PF00255">
    <property type="entry name" value="GSHPx"/>
    <property type="match status" value="1"/>
</dbReference>
<dbReference type="PROSITE" id="PS00763">
    <property type="entry name" value="GLUTATHIONE_PEROXID_2"/>
    <property type="match status" value="1"/>
</dbReference>
<proteinExistence type="inferred from homology"/>
<feature type="domain" description="Thioredoxin" evidence="5">
    <location>
        <begin position="1"/>
        <end position="181"/>
    </location>
</feature>
<dbReference type="EMBL" id="BMHF01000001">
    <property type="protein sequence ID" value="GGA21306.1"/>
    <property type="molecule type" value="Genomic_DNA"/>
</dbReference>
<dbReference type="InterPro" id="IPR013766">
    <property type="entry name" value="Thioredoxin_domain"/>
</dbReference>
<dbReference type="Gene3D" id="3.40.30.10">
    <property type="entry name" value="Glutaredoxin"/>
    <property type="match status" value="1"/>
</dbReference>
<dbReference type="PANTHER" id="PTHR11592">
    <property type="entry name" value="GLUTATHIONE PEROXIDASE"/>
    <property type="match status" value="1"/>
</dbReference>
<evidence type="ECO:0000259" key="5">
    <source>
        <dbReference type="PROSITE" id="PS51352"/>
    </source>
</evidence>
<organism evidence="6 7">
    <name type="scientific">Paenibacillus physcomitrellae</name>
    <dbReference type="NCBI Taxonomy" id="1619311"/>
    <lineage>
        <taxon>Bacteria</taxon>
        <taxon>Bacillati</taxon>
        <taxon>Bacillota</taxon>
        <taxon>Bacilli</taxon>
        <taxon>Bacillales</taxon>
        <taxon>Paenibacillaceae</taxon>
        <taxon>Paenibacillus</taxon>
    </lineage>
</organism>
<sequence length="181" mass="20478">MNIYDFEVKNVNGESARLSRYSGKVLLIVNTASQCSYSRQFAGLQELYETYRDQGLEVLGFPCNQFNNKEPGSGAEAETHCRINHGVTFPIFEKVEVRGASTHPLFTFLTGRAPFQGFDTETPEGKWMRDFLQEKYPELYSGDGIKWNFTKFLIGRKGEVVERFETTVEPADIAAAVRGLL</sequence>
<evidence type="ECO:0000256" key="2">
    <source>
        <dbReference type="ARBA" id="ARBA00022559"/>
    </source>
</evidence>
<dbReference type="RefSeq" id="WP_094093526.1">
    <property type="nucleotide sequence ID" value="NZ_BMHF01000001.1"/>
</dbReference>
<keyword evidence="3 4" id="KW-0560">Oxidoreductase</keyword>
<dbReference type="PIRSF" id="PIRSF000303">
    <property type="entry name" value="Glutathion_perox"/>
    <property type="match status" value="1"/>
</dbReference>
<dbReference type="GO" id="GO:0004601">
    <property type="term" value="F:peroxidase activity"/>
    <property type="evidence" value="ECO:0007669"/>
    <property type="project" value="UniProtKB-KW"/>
</dbReference>
<name>A0ABQ1FMA6_9BACL</name>
<dbReference type="PROSITE" id="PS51352">
    <property type="entry name" value="THIOREDOXIN_2"/>
    <property type="match status" value="1"/>
</dbReference>
<dbReference type="InterPro" id="IPR036249">
    <property type="entry name" value="Thioredoxin-like_sf"/>
</dbReference>
<comment type="caution">
    <text evidence="6">The sequence shown here is derived from an EMBL/GenBank/DDBJ whole genome shotgun (WGS) entry which is preliminary data.</text>
</comment>
<dbReference type="InterPro" id="IPR000889">
    <property type="entry name" value="Glutathione_peroxidase"/>
</dbReference>
<dbReference type="Proteomes" id="UP000609323">
    <property type="component" value="Unassembled WGS sequence"/>
</dbReference>
<dbReference type="PROSITE" id="PS51355">
    <property type="entry name" value="GLUTATHIONE_PEROXID_3"/>
    <property type="match status" value="1"/>
</dbReference>
<dbReference type="CDD" id="cd00340">
    <property type="entry name" value="GSH_Peroxidase"/>
    <property type="match status" value="1"/>
</dbReference>
<accession>A0ABQ1FMA6</accession>
<evidence type="ECO:0000313" key="6">
    <source>
        <dbReference type="EMBL" id="GGA21306.1"/>
    </source>
</evidence>
<protein>
    <recommendedName>
        <fullName evidence="4">Glutathione peroxidase</fullName>
    </recommendedName>
</protein>
<evidence type="ECO:0000313" key="7">
    <source>
        <dbReference type="Proteomes" id="UP000609323"/>
    </source>
</evidence>
<evidence type="ECO:0000256" key="4">
    <source>
        <dbReference type="RuleBase" id="RU000499"/>
    </source>
</evidence>
<dbReference type="PANTHER" id="PTHR11592:SF78">
    <property type="entry name" value="GLUTATHIONE PEROXIDASE"/>
    <property type="match status" value="1"/>
</dbReference>
<gene>
    <name evidence="6" type="primary">bsaA</name>
    <name evidence="6" type="ORF">GCM10010917_02520</name>
</gene>
<keyword evidence="2 4" id="KW-0575">Peroxidase</keyword>
<reference evidence="7" key="1">
    <citation type="journal article" date="2019" name="Int. J. Syst. Evol. Microbiol.">
        <title>The Global Catalogue of Microorganisms (GCM) 10K type strain sequencing project: providing services to taxonomists for standard genome sequencing and annotation.</title>
        <authorList>
            <consortium name="The Broad Institute Genomics Platform"/>
            <consortium name="The Broad Institute Genome Sequencing Center for Infectious Disease"/>
            <person name="Wu L."/>
            <person name="Ma J."/>
        </authorList>
    </citation>
    <scope>NUCLEOTIDE SEQUENCE [LARGE SCALE GENOMIC DNA]</scope>
    <source>
        <strain evidence="7">CGMCC 1.15044</strain>
    </source>
</reference>
<dbReference type="InterPro" id="IPR029760">
    <property type="entry name" value="GPX_CS"/>
</dbReference>
<dbReference type="PRINTS" id="PR01011">
    <property type="entry name" value="GLUTPROXDASE"/>
</dbReference>
<evidence type="ECO:0000256" key="1">
    <source>
        <dbReference type="ARBA" id="ARBA00006926"/>
    </source>
</evidence>
<dbReference type="SUPFAM" id="SSF52833">
    <property type="entry name" value="Thioredoxin-like"/>
    <property type="match status" value="1"/>
</dbReference>